<gene>
    <name evidence="1" type="ORF">H4F98_15330</name>
</gene>
<reference evidence="1 2" key="1">
    <citation type="submission" date="2020-08" db="EMBL/GenBank/DDBJ databases">
        <authorList>
            <person name="Xu S."/>
            <person name="Li A."/>
        </authorList>
    </citation>
    <scope>NUCLEOTIDE SEQUENCE [LARGE SCALE GENOMIC DNA]</scope>
    <source>
        <strain evidence="1 2">119BY6-57</strain>
    </source>
</reference>
<protein>
    <submittedName>
        <fullName evidence="1">Uncharacterized protein</fullName>
    </submittedName>
</protein>
<comment type="caution">
    <text evidence="1">The sequence shown here is derived from an EMBL/GenBank/DDBJ whole genome shotgun (WGS) entry which is preliminary data.</text>
</comment>
<evidence type="ECO:0000313" key="1">
    <source>
        <dbReference type="EMBL" id="MBB1061945.1"/>
    </source>
</evidence>
<keyword evidence="2" id="KW-1185">Reference proteome</keyword>
<name>A0A7W3TP81_9GAMM</name>
<sequence>MRIGLGISVSRGLEWVVPILVDLEDRLKASIEGRDFGKGVEEVVLGVEVISSMDSIRDEEVEFHEEVSIEVYGEHEQVKRMLVLNVSLAANDDESIDAEKIQRRFLREVLAKRAKVEGLRLVDFHCNDFFTAIQSIEVKGDTGS</sequence>
<dbReference type="EMBL" id="JACHTF010000021">
    <property type="protein sequence ID" value="MBB1061945.1"/>
    <property type="molecule type" value="Genomic_DNA"/>
</dbReference>
<proteinExistence type="predicted"/>
<evidence type="ECO:0000313" key="2">
    <source>
        <dbReference type="Proteomes" id="UP000523196"/>
    </source>
</evidence>
<organism evidence="1 2">
    <name type="scientific">Marilutibacter spongiae</name>
    <dbReference type="NCBI Taxonomy" id="2025720"/>
    <lineage>
        <taxon>Bacteria</taxon>
        <taxon>Pseudomonadati</taxon>
        <taxon>Pseudomonadota</taxon>
        <taxon>Gammaproteobacteria</taxon>
        <taxon>Lysobacterales</taxon>
        <taxon>Lysobacteraceae</taxon>
        <taxon>Marilutibacter</taxon>
    </lineage>
</organism>
<dbReference type="RefSeq" id="WP_182688708.1">
    <property type="nucleotide sequence ID" value="NZ_JACHTF010000021.1"/>
</dbReference>
<dbReference type="AlphaFoldDB" id="A0A7W3TP81"/>
<dbReference type="Proteomes" id="UP000523196">
    <property type="component" value="Unassembled WGS sequence"/>
</dbReference>
<accession>A0A7W3TP81</accession>